<dbReference type="Pfam" id="PF13649">
    <property type="entry name" value="Methyltransf_25"/>
    <property type="match status" value="1"/>
</dbReference>
<dbReference type="Proteomes" id="UP001597277">
    <property type="component" value="Unassembled WGS sequence"/>
</dbReference>
<evidence type="ECO:0000259" key="1">
    <source>
        <dbReference type="Pfam" id="PF13649"/>
    </source>
</evidence>
<dbReference type="SUPFAM" id="SSF53335">
    <property type="entry name" value="S-adenosyl-L-methionine-dependent methyltransferases"/>
    <property type="match status" value="1"/>
</dbReference>
<evidence type="ECO:0000259" key="2">
    <source>
        <dbReference type="Pfam" id="PF21302"/>
    </source>
</evidence>
<dbReference type="CDD" id="cd02440">
    <property type="entry name" value="AdoMet_MTases"/>
    <property type="match status" value="1"/>
</dbReference>
<dbReference type="PIRSF" id="PIRSF018249">
    <property type="entry name" value="MyrA_prd"/>
    <property type="match status" value="1"/>
</dbReference>
<dbReference type="InterPro" id="IPR048647">
    <property type="entry name" value="RlmA_N"/>
</dbReference>
<feature type="domain" description="Methyltransferase" evidence="1">
    <location>
        <begin position="97"/>
        <end position="179"/>
    </location>
</feature>
<keyword evidence="4" id="KW-1185">Reference proteome</keyword>
<dbReference type="EMBL" id="JBHUEE010000001">
    <property type="protein sequence ID" value="MFD1716637.1"/>
    <property type="molecule type" value="Genomic_DNA"/>
</dbReference>
<protein>
    <submittedName>
        <fullName evidence="3">RNA methyltransferase</fullName>
    </submittedName>
</protein>
<organism evidence="3 4">
    <name type="scientific">Georgenia deserti</name>
    <dbReference type="NCBI Taxonomy" id="2093781"/>
    <lineage>
        <taxon>Bacteria</taxon>
        <taxon>Bacillati</taxon>
        <taxon>Actinomycetota</taxon>
        <taxon>Actinomycetes</taxon>
        <taxon>Micrococcales</taxon>
        <taxon>Bogoriellaceae</taxon>
        <taxon>Georgenia</taxon>
    </lineage>
</organism>
<dbReference type="Pfam" id="PF21302">
    <property type="entry name" value="Zn_ribbon_RlmA"/>
    <property type="match status" value="1"/>
</dbReference>
<keyword evidence="3" id="KW-0489">Methyltransferase</keyword>
<name>A0ABW4L2J3_9MICO</name>
<feature type="domain" description="23S rRNA (guanine(745)-N(1))-methyltransferase N-terminal" evidence="2">
    <location>
        <begin position="14"/>
        <end position="48"/>
    </location>
</feature>
<dbReference type="Gene3D" id="3.40.50.150">
    <property type="entry name" value="Vaccinia Virus protein VP39"/>
    <property type="match status" value="1"/>
</dbReference>
<proteinExistence type="predicted"/>
<keyword evidence="3" id="KW-0808">Transferase</keyword>
<dbReference type="GO" id="GO:0008168">
    <property type="term" value="F:methyltransferase activity"/>
    <property type="evidence" value="ECO:0007669"/>
    <property type="project" value="UniProtKB-KW"/>
</dbReference>
<reference evidence="4" key="1">
    <citation type="journal article" date="2019" name="Int. J. Syst. Evol. Microbiol.">
        <title>The Global Catalogue of Microorganisms (GCM) 10K type strain sequencing project: providing services to taxonomists for standard genome sequencing and annotation.</title>
        <authorList>
            <consortium name="The Broad Institute Genomics Platform"/>
            <consortium name="The Broad Institute Genome Sequencing Center for Infectious Disease"/>
            <person name="Wu L."/>
            <person name="Ma J."/>
        </authorList>
    </citation>
    <scope>NUCLEOTIDE SEQUENCE [LARGE SCALE GENOMIC DNA]</scope>
    <source>
        <strain evidence="4">JCM 17130</strain>
    </source>
</reference>
<evidence type="ECO:0000313" key="4">
    <source>
        <dbReference type="Proteomes" id="UP001597277"/>
    </source>
</evidence>
<dbReference type="InterPro" id="IPR041698">
    <property type="entry name" value="Methyltransf_25"/>
</dbReference>
<accession>A0ABW4L2J3</accession>
<dbReference type="InterPro" id="IPR016718">
    <property type="entry name" value="rRNA_m1G-MeTrfase_A_prd"/>
</dbReference>
<comment type="caution">
    <text evidence="3">The sequence shown here is derived from an EMBL/GenBank/DDBJ whole genome shotgun (WGS) entry which is preliminary data.</text>
</comment>
<evidence type="ECO:0000313" key="3">
    <source>
        <dbReference type="EMBL" id="MFD1716637.1"/>
    </source>
</evidence>
<gene>
    <name evidence="3" type="ORF">ACFSE6_02230</name>
</gene>
<sequence length="278" mass="29499">MSTAALAEVVPALACPVCRGEVRLEGASLVCERGHRFDVARQGHVTLLAGRRVFGGDDAAQVAARESFLGRGHYDRLADAVADAVRAARGDGRGLCVDLAGGTGYYLAAVAERTGLTGLVIDASTAALKRAARVHERVAAVGADVWQRLPLRDGAADVVLSVFGPRNVGEIRRVLSPGGVFVVASPTPRHLHELIEPLGMIRVDPDKENRLAAQLSGFGSAGTQDVEYAVTMSRADVRDEVRMGPSARHVDDEALDRRLAELPEALDVTVSVRVRTLT</sequence>
<dbReference type="GO" id="GO:0032259">
    <property type="term" value="P:methylation"/>
    <property type="evidence" value="ECO:0007669"/>
    <property type="project" value="UniProtKB-KW"/>
</dbReference>
<dbReference type="InterPro" id="IPR029063">
    <property type="entry name" value="SAM-dependent_MTases_sf"/>
</dbReference>
<dbReference type="RefSeq" id="WP_388002066.1">
    <property type="nucleotide sequence ID" value="NZ_JBHUEE010000001.1"/>
</dbReference>